<dbReference type="EMBL" id="JACAZI010000002">
    <property type="protein sequence ID" value="KAF7369191.1"/>
    <property type="molecule type" value="Genomic_DNA"/>
</dbReference>
<proteinExistence type="predicted"/>
<comment type="caution">
    <text evidence="2">The sequence shown here is derived from an EMBL/GenBank/DDBJ whole genome shotgun (WGS) entry which is preliminary data.</text>
</comment>
<accession>A0A8H7DF48</accession>
<dbReference type="SUPFAM" id="SSF109604">
    <property type="entry name" value="HD-domain/PDEase-like"/>
    <property type="match status" value="1"/>
</dbReference>
<protein>
    <recommendedName>
        <fullName evidence="4">HD domain-containing protein</fullName>
    </recommendedName>
</protein>
<feature type="coiled-coil region" evidence="1">
    <location>
        <begin position="616"/>
        <end position="650"/>
    </location>
</feature>
<dbReference type="InterPro" id="IPR009218">
    <property type="entry name" value="HD_phosphohydro"/>
</dbReference>
<evidence type="ECO:0000256" key="1">
    <source>
        <dbReference type="SAM" id="Coils"/>
    </source>
</evidence>
<evidence type="ECO:0008006" key="4">
    <source>
        <dbReference type="Google" id="ProtNLM"/>
    </source>
</evidence>
<dbReference type="Proteomes" id="UP000620124">
    <property type="component" value="Unassembled WGS sequence"/>
</dbReference>
<gene>
    <name evidence="2" type="ORF">MVEN_00246400</name>
</gene>
<reference evidence="2" key="1">
    <citation type="submission" date="2020-05" db="EMBL/GenBank/DDBJ databases">
        <title>Mycena genomes resolve the evolution of fungal bioluminescence.</title>
        <authorList>
            <person name="Tsai I.J."/>
        </authorList>
    </citation>
    <scope>NUCLEOTIDE SEQUENCE</scope>
    <source>
        <strain evidence="2">CCC161011</strain>
    </source>
</reference>
<keyword evidence="3" id="KW-1185">Reference proteome</keyword>
<dbReference type="PANTHER" id="PTHR21174:SF0">
    <property type="entry name" value="HD PHOSPHOHYDROLASE FAMILY PROTEIN-RELATED"/>
    <property type="match status" value="1"/>
</dbReference>
<dbReference type="OrthoDB" id="3270336at2759"/>
<name>A0A8H7DF48_9AGAR</name>
<evidence type="ECO:0000313" key="3">
    <source>
        <dbReference type="Proteomes" id="UP000620124"/>
    </source>
</evidence>
<dbReference type="PANTHER" id="PTHR21174">
    <property type="match status" value="1"/>
</dbReference>
<sequence>MSSYATEDSFIRTISTVDPTIDGEIVRGMAAQLQTRYSEPQRHYHTLQVEHISYMLKALESSGRADEIIELAIWFHDCVYDPVKGGPWNEKESIRVFEEFCDSTKSQKMADLKEAVSTLIEATVLHRLPEVLPDRLNTSEVAVFLDLDMGILADSSPVYEKYSQQIREEYSHYPAEAYRLGRSKPTSSLELETGRDSHDDVSVFLGYLSRAQKLEDIPAELYDLRQQGSAVLRPSPIRLHWEIIGNTTYYFLSPKALEPGEVTAPVVLRSAAAAIEILRRDWTTIEQVALNLTARGIPFNTFVRGPFPASPPDQEATPPCRGLGIRPKGFQATPSEYVLYESSRNRILRSERGRRALMMGGIIARLAVGVVPPQTVCSGPTKNVFIDGHCVWDGLPTSPAYWDDSFTQEENDTICGLYEVETGLADKLRHDGKQTKHVSWWPTPPVWKACGLQMGYWTPACEDWFQSRLADVRAGNAQLHSQVEWRQMLAPHRGQNNERLAAEFLAENATRISTNAPALRIKDSSPSDRFYFTLRTQQPDSLTSPTTDDTPETLPTHFPRSTTVLKETLKQPEIQQLTRQYWDMRREISSLALRGVAIERRLRGLNVKDPDIYLTSSELSRRLARVQTELAEERNLSRRAEHILEDIRRECKMPTVIPLLLSALIED</sequence>
<organism evidence="2 3">
    <name type="scientific">Mycena venus</name>
    <dbReference type="NCBI Taxonomy" id="2733690"/>
    <lineage>
        <taxon>Eukaryota</taxon>
        <taxon>Fungi</taxon>
        <taxon>Dikarya</taxon>
        <taxon>Basidiomycota</taxon>
        <taxon>Agaricomycotina</taxon>
        <taxon>Agaricomycetes</taxon>
        <taxon>Agaricomycetidae</taxon>
        <taxon>Agaricales</taxon>
        <taxon>Marasmiineae</taxon>
        <taxon>Mycenaceae</taxon>
        <taxon>Mycena</taxon>
    </lineage>
</organism>
<keyword evidence="1" id="KW-0175">Coiled coil</keyword>
<dbReference type="AlphaFoldDB" id="A0A8H7DF48"/>
<evidence type="ECO:0000313" key="2">
    <source>
        <dbReference type="EMBL" id="KAF7369191.1"/>
    </source>
</evidence>